<comment type="caution">
    <text evidence="1">The sequence shown here is derived from an EMBL/GenBank/DDBJ whole genome shotgun (WGS) entry which is preliminary data.</text>
</comment>
<protein>
    <submittedName>
        <fullName evidence="1">Uncharacterized protein</fullName>
    </submittedName>
</protein>
<reference evidence="1 2" key="1">
    <citation type="submission" date="2018-06" db="EMBL/GenBank/DDBJ databases">
        <title>Comparative genomics reveals the genomic features of Rhizophagus irregularis, R. cerebriforme, R. diaphanum and Gigaspora rosea, and their symbiotic lifestyle signature.</title>
        <authorList>
            <person name="Morin E."/>
            <person name="San Clemente H."/>
            <person name="Chen E.C.H."/>
            <person name="De La Providencia I."/>
            <person name="Hainaut M."/>
            <person name="Kuo A."/>
            <person name="Kohler A."/>
            <person name="Murat C."/>
            <person name="Tang N."/>
            <person name="Roy S."/>
            <person name="Loubradou J."/>
            <person name="Henrissat B."/>
            <person name="Grigoriev I.V."/>
            <person name="Corradi N."/>
            <person name="Roux C."/>
            <person name="Martin F.M."/>
        </authorList>
    </citation>
    <scope>NUCLEOTIDE SEQUENCE [LARGE SCALE GENOMIC DNA]</scope>
    <source>
        <strain evidence="1 2">DAOM 227022</strain>
    </source>
</reference>
<gene>
    <name evidence="1" type="ORF">C1645_818960</name>
</gene>
<evidence type="ECO:0000313" key="1">
    <source>
        <dbReference type="EMBL" id="RIA93772.1"/>
    </source>
</evidence>
<sequence length="160" mass="19436">MEQLITKDNKLKNWKTICEENNRSMKGPKPGWMKKIELITTHNNINRKLVGVYKDLGVIINRREENNIIKDKWEEIEENFDIEELNNLKEINERNIQIDNIMEGEELEKLKDKMKQEFLINYYNNSELKFLIIDNRESITIQIRREEEIEMMKLKINRQL</sequence>
<evidence type="ECO:0000313" key="2">
    <source>
        <dbReference type="Proteomes" id="UP000265703"/>
    </source>
</evidence>
<proteinExistence type="predicted"/>
<keyword evidence="2" id="KW-1185">Reference proteome</keyword>
<dbReference type="Proteomes" id="UP000265703">
    <property type="component" value="Unassembled WGS sequence"/>
</dbReference>
<organism evidence="1 2">
    <name type="scientific">Glomus cerebriforme</name>
    <dbReference type="NCBI Taxonomy" id="658196"/>
    <lineage>
        <taxon>Eukaryota</taxon>
        <taxon>Fungi</taxon>
        <taxon>Fungi incertae sedis</taxon>
        <taxon>Mucoromycota</taxon>
        <taxon>Glomeromycotina</taxon>
        <taxon>Glomeromycetes</taxon>
        <taxon>Glomerales</taxon>
        <taxon>Glomeraceae</taxon>
        <taxon>Glomus</taxon>
    </lineage>
</organism>
<dbReference type="AlphaFoldDB" id="A0A397T7F3"/>
<name>A0A397T7F3_9GLOM</name>
<accession>A0A397T7F3</accession>
<dbReference type="EMBL" id="QKYT01000097">
    <property type="protein sequence ID" value="RIA93772.1"/>
    <property type="molecule type" value="Genomic_DNA"/>
</dbReference>